<keyword evidence="2" id="KW-0539">Nucleus</keyword>
<feature type="compositionally biased region" description="Pro residues" evidence="3">
    <location>
        <begin position="86"/>
        <end position="102"/>
    </location>
</feature>
<gene>
    <name evidence="5" type="ORF">PECAL_1P30790</name>
</gene>
<dbReference type="PROSITE" id="PS51017">
    <property type="entry name" value="CCT"/>
    <property type="match status" value="1"/>
</dbReference>
<dbReference type="GO" id="GO:0005634">
    <property type="term" value="C:nucleus"/>
    <property type="evidence" value="ECO:0007669"/>
    <property type="project" value="UniProtKB-SubCell"/>
</dbReference>
<dbReference type="Proteomes" id="UP000789595">
    <property type="component" value="Unassembled WGS sequence"/>
</dbReference>
<sequence length="227" mass="25714">MNTTNPLGGIHAALDRYEADGRPPAAELPPTRGAEAALLELGGSRPRFALAPEPRLSLERTDTGMTRSDSMTETSELLTSLAHARVPPPPPQRRPPPPPPPRIITFSPPGPRRLGWVGAYSPEARKRRIARFHAKRKRRVLCGNQPVSYLRSRRQRENSTPSSRRSFGDTSRRWRGRPMFDFHTGRVWKKSVQYDVRKNFADTRLRVKGRFVKKEDEVLLKELVGLA</sequence>
<name>A0A8J2WUX1_9STRA</name>
<dbReference type="InterPro" id="IPR045281">
    <property type="entry name" value="CONSTANS-like"/>
</dbReference>
<feature type="region of interest" description="Disordered" evidence="3">
    <location>
        <begin position="43"/>
        <end position="110"/>
    </location>
</feature>
<organism evidence="5 6">
    <name type="scientific">Pelagomonas calceolata</name>
    <dbReference type="NCBI Taxonomy" id="35677"/>
    <lineage>
        <taxon>Eukaryota</taxon>
        <taxon>Sar</taxon>
        <taxon>Stramenopiles</taxon>
        <taxon>Ochrophyta</taxon>
        <taxon>Pelagophyceae</taxon>
        <taxon>Pelagomonadales</taxon>
        <taxon>Pelagomonadaceae</taxon>
        <taxon>Pelagomonas</taxon>
    </lineage>
</organism>
<protein>
    <recommendedName>
        <fullName evidence="4">CCT domain-containing protein</fullName>
    </recommendedName>
</protein>
<keyword evidence="6" id="KW-1185">Reference proteome</keyword>
<evidence type="ECO:0000313" key="6">
    <source>
        <dbReference type="Proteomes" id="UP000789595"/>
    </source>
</evidence>
<evidence type="ECO:0000259" key="4">
    <source>
        <dbReference type="PROSITE" id="PS51017"/>
    </source>
</evidence>
<proteinExistence type="predicted"/>
<evidence type="ECO:0000256" key="2">
    <source>
        <dbReference type="ARBA" id="ARBA00023242"/>
    </source>
</evidence>
<comment type="caution">
    <text evidence="5">The sequence shown here is derived from an EMBL/GenBank/DDBJ whole genome shotgun (WGS) entry which is preliminary data.</text>
</comment>
<dbReference type="PANTHER" id="PTHR31319:SF77">
    <property type="entry name" value="ZINC FINGER PROTEIN CONSTANS-LIKE 4"/>
    <property type="match status" value="1"/>
</dbReference>
<evidence type="ECO:0000256" key="1">
    <source>
        <dbReference type="ARBA" id="ARBA00004123"/>
    </source>
</evidence>
<comment type="subcellular location">
    <subcellularLocation>
        <location evidence="1">Nucleus</location>
    </subcellularLocation>
</comment>
<accession>A0A8J2WUX1</accession>
<evidence type="ECO:0000256" key="3">
    <source>
        <dbReference type="SAM" id="MobiDB-lite"/>
    </source>
</evidence>
<dbReference type="EMBL" id="CAKKNE010000001">
    <property type="protein sequence ID" value="CAH0366580.1"/>
    <property type="molecule type" value="Genomic_DNA"/>
</dbReference>
<dbReference type="Pfam" id="PF06203">
    <property type="entry name" value="CCT"/>
    <property type="match status" value="1"/>
</dbReference>
<evidence type="ECO:0000313" key="5">
    <source>
        <dbReference type="EMBL" id="CAH0366580.1"/>
    </source>
</evidence>
<feature type="compositionally biased region" description="Polar residues" evidence="3">
    <location>
        <begin position="63"/>
        <end position="78"/>
    </location>
</feature>
<dbReference type="InterPro" id="IPR010402">
    <property type="entry name" value="CCT_domain"/>
</dbReference>
<feature type="compositionally biased region" description="Basic and acidic residues" evidence="3">
    <location>
        <begin position="166"/>
        <end position="175"/>
    </location>
</feature>
<dbReference type="PANTHER" id="PTHR31319">
    <property type="entry name" value="ZINC FINGER PROTEIN CONSTANS-LIKE 4"/>
    <property type="match status" value="1"/>
</dbReference>
<feature type="domain" description="CCT" evidence="4">
    <location>
        <begin position="172"/>
        <end position="214"/>
    </location>
</feature>
<reference evidence="5" key="1">
    <citation type="submission" date="2021-11" db="EMBL/GenBank/DDBJ databases">
        <authorList>
            <consortium name="Genoscope - CEA"/>
            <person name="William W."/>
        </authorList>
    </citation>
    <scope>NUCLEOTIDE SEQUENCE</scope>
</reference>
<dbReference type="OrthoDB" id="153872at2759"/>
<dbReference type="AlphaFoldDB" id="A0A8J2WUX1"/>
<feature type="region of interest" description="Disordered" evidence="3">
    <location>
        <begin position="149"/>
        <end position="175"/>
    </location>
</feature>